<proteinExistence type="predicted"/>
<organism evidence="1 2">
    <name type="scientific">Hypoxylon rubiginosum</name>
    <dbReference type="NCBI Taxonomy" id="110542"/>
    <lineage>
        <taxon>Eukaryota</taxon>
        <taxon>Fungi</taxon>
        <taxon>Dikarya</taxon>
        <taxon>Ascomycota</taxon>
        <taxon>Pezizomycotina</taxon>
        <taxon>Sordariomycetes</taxon>
        <taxon>Xylariomycetidae</taxon>
        <taxon>Xylariales</taxon>
        <taxon>Hypoxylaceae</taxon>
        <taxon>Hypoxylon</taxon>
    </lineage>
</organism>
<reference evidence="1 2" key="1">
    <citation type="journal article" date="2022" name="New Phytol.">
        <title>Ecological generalism drives hyperdiversity of secondary metabolite gene clusters in xylarialean endophytes.</title>
        <authorList>
            <person name="Franco M.E.E."/>
            <person name="Wisecaver J.H."/>
            <person name="Arnold A.E."/>
            <person name="Ju Y.M."/>
            <person name="Slot J.C."/>
            <person name="Ahrendt S."/>
            <person name="Moore L.P."/>
            <person name="Eastman K.E."/>
            <person name="Scott K."/>
            <person name="Konkel Z."/>
            <person name="Mondo S.J."/>
            <person name="Kuo A."/>
            <person name="Hayes R.D."/>
            <person name="Haridas S."/>
            <person name="Andreopoulos B."/>
            <person name="Riley R."/>
            <person name="LaButti K."/>
            <person name="Pangilinan J."/>
            <person name="Lipzen A."/>
            <person name="Amirebrahimi M."/>
            <person name="Yan J."/>
            <person name="Adam C."/>
            <person name="Keymanesh K."/>
            <person name="Ng V."/>
            <person name="Louie K."/>
            <person name="Northen T."/>
            <person name="Drula E."/>
            <person name="Henrissat B."/>
            <person name="Hsieh H.M."/>
            <person name="Youens-Clark K."/>
            <person name="Lutzoni F."/>
            <person name="Miadlikowska J."/>
            <person name="Eastwood D.C."/>
            <person name="Hamelin R.C."/>
            <person name="Grigoriev I.V."/>
            <person name="U'Ren J.M."/>
        </authorList>
    </citation>
    <scope>NUCLEOTIDE SEQUENCE [LARGE SCALE GENOMIC DNA]</scope>
    <source>
        <strain evidence="1 2">ER1909</strain>
    </source>
</reference>
<gene>
    <name evidence="1" type="ORF">F4821DRAFT_278043</name>
</gene>
<evidence type="ECO:0000313" key="1">
    <source>
        <dbReference type="EMBL" id="KAI6093025.1"/>
    </source>
</evidence>
<evidence type="ECO:0000313" key="2">
    <source>
        <dbReference type="Proteomes" id="UP001497680"/>
    </source>
</evidence>
<comment type="caution">
    <text evidence="1">The sequence shown here is derived from an EMBL/GenBank/DDBJ whole genome shotgun (WGS) entry which is preliminary data.</text>
</comment>
<sequence length="1196" mass="134920">MASNASPDDNQQDKSEDRERLLKSLDAINPQDPTQNKRLQGVSLDDVCQQVASLVKSATPTSETKKADENANENGNVDGALWVTGSTDGDTMIFMTAFLQHLSKHKDTTSQPSQAAFFFCKSGGPKVTHAAAVVKSLIWQLISQQPSLIKHLEKKHKSTERNRFDNPNDFLAMSGVLYDMLDDQTLPVTYLVLDAVDEIPIYGGCPGPDDLLRLIGITTYNCRNTRWIISTKFSSRTRDLLRQRCDNVFHLDLDHHRRHMDPVIDNFMDKENSILAEARRFWPGLRELSGAESCIHVLSTMEIALQPLHISELAALSKLPEGGHAETIVRKCSVFLDIHEGIVYFPRKSIRDYIRQALPYNEISNHAMMVQRCLLVLSKFLSKWVLESLTAPTKRPIKKAEDADPIRYSMTGWIEHAMALEDMPSILDALEAITTFLKGYTIQWIEVLILTSSLPRAFAMIRNLYLSLRASKRIPADVADALLDTHRLLDSYMGYDSLSPNIHSTLLFCSDKIRAKNSYISDLLPWVKTPPIIEDNHDPLALKGHSNDTMIITFSPDGRLLATISDHYTVRVWDVSTGTIQHTWDKHRASNVAISSTGMIAIGWGEKVTVWLIGVSQEIFKLDTIYHRIRRLSFSNDGSKLAVSVYNSIWLYDIPMSGSPSPYPKVRNSGRFAVFSPDDHLVASFRAPDRNTIQIWNAKTLELVEDLKGHEDFISMVVFSPDGSRMASCSNDQTIIIWDTRTWGEIARLRGDKSITSCYVTSCSFLPDGVRLASVSFDNVIRIWNIETQEQQDIIRDYMHMHRPIVISPDGWYLASSDKKSGIRFWYVGDEVKNTVKENHSNFSIPDQTMINDISVSANGKYIASGHHDDGIFRFRLWDGETGRRIYEVKLTDSFTGHKGHINSLVFSPNESILATASEDGAIRLWDTSSGKMTHCLTGHGNKPVKCVTFSLDGKLIASVSDDILVVHDIEEQVDDIATPSKKVVYPDWPHFQTVTFSPNGEFIVAGGSKEIIVWNAHTLELGKTIKIDHIVVCVAVSIDSARILALYQKRWNGRWTEVRMWELQTGKCLHTVNREEYDQEYKFSFDANDPDYVVTALGARLLQKSEDEGTVELGQQRPPWCPYALTRDTKAFRWAITWNGHPVINIPKQYGYIKPLNRCLLTCVVGKKIAIGSVLGEVLLLEFSDEIEPRVLEDS</sequence>
<dbReference type="EMBL" id="MU394282">
    <property type="protein sequence ID" value="KAI6093025.1"/>
    <property type="molecule type" value="Genomic_DNA"/>
</dbReference>
<keyword evidence="2" id="KW-1185">Reference proteome</keyword>
<name>A0ACC0DLD6_9PEZI</name>
<dbReference type="Proteomes" id="UP001497680">
    <property type="component" value="Unassembled WGS sequence"/>
</dbReference>
<protein>
    <submittedName>
        <fullName evidence="1">Uncharacterized protein</fullName>
    </submittedName>
</protein>
<accession>A0ACC0DLD6</accession>